<comment type="caution">
    <text evidence="2">The sequence shown here is derived from an EMBL/GenBank/DDBJ whole genome shotgun (WGS) entry which is preliminary data.</text>
</comment>
<keyword evidence="1" id="KW-1133">Transmembrane helix</keyword>
<organism evidence="2 3">
    <name type="scientific">Halomonas rhizosphaerae</name>
    <dbReference type="NCBI Taxonomy" id="3043296"/>
    <lineage>
        <taxon>Bacteria</taxon>
        <taxon>Pseudomonadati</taxon>
        <taxon>Pseudomonadota</taxon>
        <taxon>Gammaproteobacteria</taxon>
        <taxon>Oceanospirillales</taxon>
        <taxon>Halomonadaceae</taxon>
        <taxon>Halomonas</taxon>
    </lineage>
</organism>
<gene>
    <name evidence="2" type="ORF">QLQ83_19055</name>
</gene>
<sequence length="44" mass="4732">MAFATGDLPIRNIIRAAIRRNVIGLPAIIVALCPIVPLVFDVAF</sequence>
<reference evidence="2 3" key="1">
    <citation type="submission" date="2023-04" db="EMBL/GenBank/DDBJ databases">
        <title>Halomonas strains isolated from rhizosphere soil.</title>
        <authorList>
            <person name="Xu L."/>
            <person name="Sun J.-Q."/>
        </authorList>
    </citation>
    <scope>NUCLEOTIDE SEQUENCE [LARGE SCALE GENOMIC DNA]</scope>
    <source>
        <strain evidence="2 3">LR5S20</strain>
    </source>
</reference>
<accession>A0ABT6V4Q4</accession>
<keyword evidence="1" id="KW-0472">Membrane</keyword>
<dbReference type="EMBL" id="JASCQP010000045">
    <property type="protein sequence ID" value="MDI5893177.1"/>
    <property type="molecule type" value="Genomic_DNA"/>
</dbReference>
<dbReference type="Proteomes" id="UP001225957">
    <property type="component" value="Unassembled WGS sequence"/>
</dbReference>
<name>A0ABT6V4Q4_9GAMM</name>
<evidence type="ECO:0000256" key="1">
    <source>
        <dbReference type="SAM" id="Phobius"/>
    </source>
</evidence>
<keyword evidence="3" id="KW-1185">Reference proteome</keyword>
<feature type="transmembrane region" description="Helical" evidence="1">
    <location>
        <begin position="21"/>
        <end position="40"/>
    </location>
</feature>
<protein>
    <submittedName>
        <fullName evidence="2">Uncharacterized protein</fullName>
    </submittedName>
</protein>
<proteinExistence type="predicted"/>
<keyword evidence="1" id="KW-0812">Transmembrane</keyword>
<evidence type="ECO:0000313" key="2">
    <source>
        <dbReference type="EMBL" id="MDI5893177.1"/>
    </source>
</evidence>
<evidence type="ECO:0000313" key="3">
    <source>
        <dbReference type="Proteomes" id="UP001225957"/>
    </source>
</evidence>
<dbReference type="RefSeq" id="WP_282737054.1">
    <property type="nucleotide sequence ID" value="NZ_JASCQP010000045.1"/>
</dbReference>